<comment type="caution">
    <text evidence="4">The sequence shown here is derived from an EMBL/GenBank/DDBJ whole genome shotgun (WGS) entry which is preliminary data.</text>
</comment>
<dbReference type="Proteomes" id="UP000735302">
    <property type="component" value="Unassembled WGS sequence"/>
</dbReference>
<organism evidence="4 5">
    <name type="scientific">Plakobranchus ocellatus</name>
    <dbReference type="NCBI Taxonomy" id="259542"/>
    <lineage>
        <taxon>Eukaryota</taxon>
        <taxon>Metazoa</taxon>
        <taxon>Spiralia</taxon>
        <taxon>Lophotrochozoa</taxon>
        <taxon>Mollusca</taxon>
        <taxon>Gastropoda</taxon>
        <taxon>Heterobranchia</taxon>
        <taxon>Euthyneura</taxon>
        <taxon>Panpulmonata</taxon>
        <taxon>Sacoglossa</taxon>
        <taxon>Placobranchoidea</taxon>
        <taxon>Plakobranchidae</taxon>
        <taxon>Plakobranchus</taxon>
    </lineage>
</organism>
<evidence type="ECO:0000256" key="3">
    <source>
        <dbReference type="ARBA" id="ARBA00022691"/>
    </source>
</evidence>
<dbReference type="EMBL" id="BLXT01000825">
    <property type="protein sequence ID" value="GFN80627.1"/>
    <property type="molecule type" value="Genomic_DNA"/>
</dbReference>
<dbReference type="InterPro" id="IPR008854">
    <property type="entry name" value="TPMT"/>
</dbReference>
<protein>
    <submittedName>
        <fullName evidence="4">Thiopurine s-methyltransferase</fullName>
    </submittedName>
</protein>
<evidence type="ECO:0000256" key="2">
    <source>
        <dbReference type="ARBA" id="ARBA00022679"/>
    </source>
</evidence>
<evidence type="ECO:0000313" key="4">
    <source>
        <dbReference type="EMBL" id="GFN80627.1"/>
    </source>
</evidence>
<dbReference type="GO" id="GO:0032259">
    <property type="term" value="P:methylation"/>
    <property type="evidence" value="ECO:0007669"/>
    <property type="project" value="UniProtKB-KW"/>
</dbReference>
<dbReference type="InterPro" id="IPR029063">
    <property type="entry name" value="SAM-dependent_MTases_sf"/>
</dbReference>
<keyword evidence="2" id="KW-0808">Transferase</keyword>
<dbReference type="AlphaFoldDB" id="A0AAV3YDS0"/>
<reference evidence="4 5" key="1">
    <citation type="journal article" date="2021" name="Elife">
        <title>Chloroplast acquisition without the gene transfer in kleptoplastic sea slugs, Plakobranchus ocellatus.</title>
        <authorList>
            <person name="Maeda T."/>
            <person name="Takahashi S."/>
            <person name="Yoshida T."/>
            <person name="Shimamura S."/>
            <person name="Takaki Y."/>
            <person name="Nagai Y."/>
            <person name="Toyoda A."/>
            <person name="Suzuki Y."/>
            <person name="Arimoto A."/>
            <person name="Ishii H."/>
            <person name="Satoh N."/>
            <person name="Nishiyama T."/>
            <person name="Hasebe M."/>
            <person name="Maruyama T."/>
            <person name="Minagawa J."/>
            <person name="Obokata J."/>
            <person name="Shigenobu S."/>
        </authorList>
    </citation>
    <scope>NUCLEOTIDE SEQUENCE [LARGE SCALE GENOMIC DNA]</scope>
</reference>
<evidence type="ECO:0000256" key="1">
    <source>
        <dbReference type="ARBA" id="ARBA00022603"/>
    </source>
</evidence>
<dbReference type="Gene3D" id="3.40.50.150">
    <property type="entry name" value="Vaccinia Virus protein VP39"/>
    <property type="match status" value="1"/>
</dbReference>
<keyword evidence="5" id="KW-1185">Reference proteome</keyword>
<accession>A0AAV3YDS0</accession>
<proteinExistence type="predicted"/>
<sequence>MTPHICLVCLSQSKDGMIKLYCGDMLQFSSSFEGTLDAIWDRGSLVVLDRSDVPRLVKKLSVTNVNFL</sequence>
<gene>
    <name evidence="4" type="ORF">PoB_000713300</name>
</gene>
<dbReference type="GO" id="GO:0008757">
    <property type="term" value="F:S-adenosylmethionine-dependent methyltransferase activity"/>
    <property type="evidence" value="ECO:0007669"/>
    <property type="project" value="InterPro"/>
</dbReference>
<dbReference type="Pfam" id="PF05724">
    <property type="entry name" value="TPMT"/>
    <property type="match status" value="1"/>
</dbReference>
<keyword evidence="3" id="KW-0949">S-adenosyl-L-methionine</keyword>
<evidence type="ECO:0000313" key="5">
    <source>
        <dbReference type="Proteomes" id="UP000735302"/>
    </source>
</evidence>
<keyword evidence="1" id="KW-0489">Methyltransferase</keyword>
<dbReference type="SUPFAM" id="SSF53335">
    <property type="entry name" value="S-adenosyl-L-methionine-dependent methyltransferases"/>
    <property type="match status" value="1"/>
</dbReference>
<name>A0AAV3YDS0_9GAST</name>